<comment type="caution">
    <text evidence="2">The sequence shown here is derived from an EMBL/GenBank/DDBJ whole genome shotgun (WGS) entry which is preliminary data.</text>
</comment>
<proteinExistence type="predicted"/>
<dbReference type="GeneID" id="41989517"/>
<accession>A0A366SEN2</accession>
<protein>
    <submittedName>
        <fullName evidence="2">Uncharacterized protein</fullName>
    </submittedName>
</protein>
<feature type="transmembrane region" description="Helical" evidence="1">
    <location>
        <begin position="213"/>
        <end position="231"/>
    </location>
</feature>
<dbReference type="RefSeq" id="XP_031021717.1">
    <property type="nucleotide sequence ID" value="XM_031154221.1"/>
</dbReference>
<dbReference type="Proteomes" id="UP000253153">
    <property type="component" value="Unassembled WGS sequence"/>
</dbReference>
<evidence type="ECO:0000256" key="1">
    <source>
        <dbReference type="SAM" id="Phobius"/>
    </source>
</evidence>
<dbReference type="InterPro" id="IPR021514">
    <property type="entry name" value="DUF3176"/>
</dbReference>
<dbReference type="EMBL" id="QKXC01000002">
    <property type="protein sequence ID" value="RBR27126.1"/>
    <property type="molecule type" value="Genomic_DNA"/>
</dbReference>
<keyword evidence="1" id="KW-1133">Transmembrane helix</keyword>
<reference evidence="2 3" key="1">
    <citation type="submission" date="2018-06" db="EMBL/GenBank/DDBJ databases">
        <title>Fusarium incarnatum-equiseti species complex species 28.</title>
        <authorList>
            <person name="Gardiner D.M."/>
        </authorList>
    </citation>
    <scope>NUCLEOTIDE SEQUENCE [LARGE SCALE GENOMIC DNA]</scope>
    <source>
        <strain evidence="2 3">FIESC_28</strain>
    </source>
</reference>
<dbReference type="PANTHER" id="PTHR35394:SF5">
    <property type="entry name" value="DUF3176 DOMAIN-CONTAINING PROTEIN"/>
    <property type="match status" value="1"/>
</dbReference>
<keyword evidence="1" id="KW-0472">Membrane</keyword>
<sequence length="608" mass="67664">MSIVGPLEDADSSQIHLLKEHIPPYSSATSYVNRDITEEQEHLAYIEESNAGFRSTKPSDNGYQLDGPSRAPCATGITIRKASRYKRNSKGRELAKLNKKESILWVWRLEPVLMCVGTGFFAAICLILNKYNGEELPDWDLMGLTLNTLISILGTFFRAIVALITFEIIAQRKWTWLSHDSFKPRRDVEIFDSASRGMFGCLRLVPVIMIRDLVALGAIAVAVLTLGIGSFTQQSIQTYQCLREMRPEDGTATIAVANTIQLEDFTTLMANLQLNVKMKIAMSDAMVSPNDVSSLFNYPSGNCTFATYSDSQDNTNLLSHSSLGMCSRCIDLYNLVRHERPSGPTLPINYSLPVEVGGERMRIALGDIQELEHGTYINVATGMNLSWTHQVATPDLLNRARWSIANITLLGISEDHCGIGPDSNITCPNTCSEESRENRSCFVDSRRLNGRPTDYAAAACIIYPCIRYYRAQFRDSKPEETVVWDVPMRKQWLYGPLLSAGSGPLRADWKGIMQPCLVNGTLFTTLNMSSPSHTIPNPRELVFHAKNWASESMISLSITRGVVAVAGIDRGEGYEQKECLEELDPSLSTHGSSWRGDNGIERFGQDCR</sequence>
<name>A0A366SEN2_9HYPO</name>
<evidence type="ECO:0000313" key="3">
    <source>
        <dbReference type="Proteomes" id="UP000253153"/>
    </source>
</evidence>
<keyword evidence="3" id="KW-1185">Reference proteome</keyword>
<dbReference type="OrthoDB" id="5242705at2759"/>
<evidence type="ECO:0000313" key="2">
    <source>
        <dbReference type="EMBL" id="RBR27126.1"/>
    </source>
</evidence>
<dbReference type="Pfam" id="PF11374">
    <property type="entry name" value="DUF3176"/>
    <property type="match status" value="1"/>
</dbReference>
<dbReference type="AlphaFoldDB" id="A0A366SEN2"/>
<feature type="transmembrane region" description="Helical" evidence="1">
    <location>
        <begin position="105"/>
        <end position="129"/>
    </location>
</feature>
<organism evidence="2 3">
    <name type="scientific">Fusarium coffeatum</name>
    <dbReference type="NCBI Taxonomy" id="231269"/>
    <lineage>
        <taxon>Eukaryota</taxon>
        <taxon>Fungi</taxon>
        <taxon>Dikarya</taxon>
        <taxon>Ascomycota</taxon>
        <taxon>Pezizomycotina</taxon>
        <taxon>Sordariomycetes</taxon>
        <taxon>Hypocreomycetidae</taxon>
        <taxon>Hypocreales</taxon>
        <taxon>Nectriaceae</taxon>
        <taxon>Fusarium</taxon>
        <taxon>Fusarium incarnatum-equiseti species complex</taxon>
    </lineage>
</organism>
<dbReference type="PANTHER" id="PTHR35394">
    <property type="entry name" value="DUF3176 DOMAIN-CONTAINING PROTEIN"/>
    <property type="match status" value="1"/>
</dbReference>
<feature type="transmembrane region" description="Helical" evidence="1">
    <location>
        <begin position="149"/>
        <end position="170"/>
    </location>
</feature>
<keyword evidence="1" id="KW-0812">Transmembrane</keyword>
<gene>
    <name evidence="2" type="ORF">FIESC28_00070</name>
</gene>